<protein>
    <submittedName>
        <fullName evidence="2">FOG: FHA domain</fullName>
    </submittedName>
</protein>
<proteinExistence type="predicted"/>
<dbReference type="KEGG" id="ccz:CCALI_01078"/>
<dbReference type="SUPFAM" id="SSF49879">
    <property type="entry name" value="SMAD/FHA domain"/>
    <property type="match status" value="2"/>
</dbReference>
<dbReference type="Gene3D" id="2.60.200.20">
    <property type="match status" value="2"/>
</dbReference>
<dbReference type="InParanoid" id="S0ETN7"/>
<dbReference type="HOGENOM" id="CLU_688295_0_0_0"/>
<reference evidence="3" key="1">
    <citation type="submission" date="2013-03" db="EMBL/GenBank/DDBJ databases">
        <title>Genome sequence of Chthonomonas calidirosea, the first sequenced genome from the Armatimonadetes phylum (formally candidate division OP10).</title>
        <authorList>
            <person name="Lee K.C.Y."/>
            <person name="Morgan X.C."/>
            <person name="Dunfield P.F."/>
            <person name="Tamas I."/>
            <person name="Houghton K.M."/>
            <person name="Vyssotski M."/>
            <person name="Ryan J.L.J."/>
            <person name="Lagutin K."/>
            <person name="McDonald I.R."/>
            <person name="Stott M.B."/>
        </authorList>
    </citation>
    <scope>NUCLEOTIDE SEQUENCE [LARGE SCALE GENOMIC DNA]</scope>
    <source>
        <strain evidence="3">DSM 23976 / ICMP 18418 / T49</strain>
    </source>
</reference>
<dbReference type="PROSITE" id="PS50006">
    <property type="entry name" value="FHA_DOMAIN"/>
    <property type="match status" value="2"/>
</dbReference>
<dbReference type="Pfam" id="PF00498">
    <property type="entry name" value="FHA"/>
    <property type="match status" value="2"/>
</dbReference>
<dbReference type="InterPro" id="IPR042287">
    <property type="entry name" value="FhaA_N_sf"/>
</dbReference>
<feature type="domain" description="FHA" evidence="1">
    <location>
        <begin position="323"/>
        <end position="371"/>
    </location>
</feature>
<dbReference type="EMBL" id="HF951689">
    <property type="protein sequence ID" value="CCW34900.1"/>
    <property type="molecule type" value="Genomic_DNA"/>
</dbReference>
<keyword evidence="3" id="KW-1185">Reference proteome</keyword>
<dbReference type="CDD" id="cd00060">
    <property type="entry name" value="FHA"/>
    <property type="match status" value="2"/>
</dbReference>
<dbReference type="eggNOG" id="COG1716">
    <property type="taxonomic scope" value="Bacteria"/>
</dbReference>
<gene>
    <name evidence="2" type="ORF">CCALI_01078</name>
</gene>
<evidence type="ECO:0000313" key="2">
    <source>
        <dbReference type="EMBL" id="CCW34900.1"/>
    </source>
</evidence>
<dbReference type="InterPro" id="IPR008984">
    <property type="entry name" value="SMAD_FHA_dom_sf"/>
</dbReference>
<dbReference type="InterPro" id="IPR050923">
    <property type="entry name" value="Cell_Proc_Reg/RNA_Proc"/>
</dbReference>
<sequence length="400" mass="45020">MDIFEKINHSFAQWYEGLFGGNDDVRPRDILRMILTELEENRKEGFDTRTYVPNQYILELCPEDEEEKEYLLSFLDKAELEEAIRRYCRQNRYHIRGELEFVLKVLTPEEVEERHPPKISIRSRYSARIGTPSVPMTPPAEEDRTVAAVGRSGEESQTVAGMATAYLQIQTPGKSVFRYPLLRSAIYIGRSSRVGNDLVLEEDPMVSKRHLRIEREKDGRFTLYDLGSTNGTWVNGHRVESHLLQPGDDILIGSTHLVFEQETKPGTTGLQKSRAPEPKAVIGQFGGAAATVDAVQTSSATKAQLLLLEGDKVRDSFVLGSETYIGRGITNDIVLPYRNVAIRHARIFLHEGRYRVESQEGAPVKLNDILLQPGEAAVLHSGDRIQLGDVLLSFEIGSEL</sequence>
<dbReference type="InterPro" id="IPR000253">
    <property type="entry name" value="FHA_dom"/>
</dbReference>
<dbReference type="RefSeq" id="WP_016482448.1">
    <property type="nucleotide sequence ID" value="NC_021487.1"/>
</dbReference>
<dbReference type="Gene3D" id="3.30.2320.60">
    <property type="entry name" value="FhaA, phosphopeptide-binding domain (DUF3662)"/>
    <property type="match status" value="1"/>
</dbReference>
<dbReference type="Proteomes" id="UP000014227">
    <property type="component" value="Chromosome I"/>
</dbReference>
<dbReference type="PANTHER" id="PTHR23308">
    <property type="entry name" value="NUCLEAR INHIBITOR OF PROTEIN PHOSPHATASE-1"/>
    <property type="match status" value="1"/>
</dbReference>
<dbReference type="Pfam" id="PF12401">
    <property type="entry name" value="FhaA_N"/>
    <property type="match status" value="1"/>
</dbReference>
<dbReference type="InterPro" id="IPR022128">
    <property type="entry name" value="FhaA_N"/>
</dbReference>
<dbReference type="STRING" id="454171.CP488_00078"/>
<dbReference type="AlphaFoldDB" id="S0ETN7"/>
<dbReference type="SMART" id="SM00240">
    <property type="entry name" value="FHA"/>
    <property type="match status" value="2"/>
</dbReference>
<dbReference type="PATRIC" id="fig|1303518.3.peg.1099"/>
<name>S0ETN7_CHTCT</name>
<organism evidence="2 3">
    <name type="scientific">Chthonomonas calidirosea (strain DSM 23976 / ICMP 18418 / T49)</name>
    <dbReference type="NCBI Taxonomy" id="1303518"/>
    <lineage>
        <taxon>Bacteria</taxon>
        <taxon>Bacillati</taxon>
        <taxon>Armatimonadota</taxon>
        <taxon>Chthonomonadia</taxon>
        <taxon>Chthonomonadales</taxon>
        <taxon>Chthonomonadaceae</taxon>
        <taxon>Chthonomonas</taxon>
    </lineage>
</organism>
<evidence type="ECO:0000313" key="3">
    <source>
        <dbReference type="Proteomes" id="UP000014227"/>
    </source>
</evidence>
<accession>S0ETN7</accession>
<dbReference type="OrthoDB" id="151099at2"/>
<feature type="domain" description="FHA" evidence="1">
    <location>
        <begin position="186"/>
        <end position="239"/>
    </location>
</feature>
<evidence type="ECO:0000259" key="1">
    <source>
        <dbReference type="PROSITE" id="PS50006"/>
    </source>
</evidence>